<sequence length="507" mass="56458">MGATGWFGSGKSTNSSTGLFDKRHQFSGITCSDGVVTYKRTPVAVRPIVIEDANSNNNNSNESRKRKLTPNVNDKSSAAGDPLTDPGEYENLPFHGMQSAPNKFYTNANTTNSNVVRVAPRPKNNPSTYNYNLANSFPSQISSNFYPTNSNYPNYPINSTGYATNNYPNDMLSPPATVTGISGSSLLPFNPFLAKNIKSDRKSNAVEKKFNSLKSMGIKKSPQFYSMRVNKCRRHHSFANDPQQLLIANNNQSMPYLPQNSKLKNFDQPLYENLTDSIQIHESSMQNDSSFASVGDEYNCKPERNSIYRSDSGISNSSYECITPVPAPRTNQRKCQSAPVYMNLPNSSSHHKHKHGRSSRTSKGMGNCYGGNGSHHQTKHNSKCKNSMSNGGTLLNYEARCPTPSMESSSTTSSTQYSSSTSSDEYFFERSRQLSILDDDENEITKFFINFQICNTSFEPLSADDLDDEMEYADVDYRSYGPINYKAASIYALVKKNKNGNLNQIRK</sequence>
<comment type="caution">
    <text evidence="2">The sequence shown here is derived from an EMBL/GenBank/DDBJ whole genome shotgun (WGS) entry which is preliminary data.</text>
</comment>
<reference evidence="2" key="1">
    <citation type="submission" date="2022-07" db="EMBL/GenBank/DDBJ databases">
        <authorList>
            <person name="Trinca V."/>
            <person name="Uliana J.V.C."/>
            <person name="Torres T.T."/>
            <person name="Ward R.J."/>
            <person name="Monesi N."/>
        </authorList>
    </citation>
    <scope>NUCLEOTIDE SEQUENCE</scope>
    <source>
        <strain evidence="2">HSMRA1968</strain>
        <tissue evidence="2">Whole embryos</tissue>
    </source>
</reference>
<dbReference type="Proteomes" id="UP001151699">
    <property type="component" value="Chromosome A"/>
</dbReference>
<feature type="region of interest" description="Disordered" evidence="1">
    <location>
        <begin position="1"/>
        <end position="20"/>
    </location>
</feature>
<evidence type="ECO:0000313" key="3">
    <source>
        <dbReference type="Proteomes" id="UP001151699"/>
    </source>
</evidence>
<dbReference type="OrthoDB" id="6106100at2759"/>
<feature type="region of interest" description="Disordered" evidence="1">
    <location>
        <begin position="52"/>
        <end position="90"/>
    </location>
</feature>
<evidence type="ECO:0000256" key="1">
    <source>
        <dbReference type="SAM" id="MobiDB-lite"/>
    </source>
</evidence>
<keyword evidence="3" id="KW-1185">Reference proteome</keyword>
<dbReference type="EMBL" id="WJQU01000001">
    <property type="protein sequence ID" value="KAJ6649404.1"/>
    <property type="molecule type" value="Genomic_DNA"/>
</dbReference>
<feature type="compositionally biased region" description="Polar residues" evidence="1">
    <location>
        <begin position="384"/>
        <end position="393"/>
    </location>
</feature>
<accession>A0A9Q0S8I8</accession>
<organism evidence="2 3">
    <name type="scientific">Pseudolycoriella hygida</name>
    <dbReference type="NCBI Taxonomy" id="35572"/>
    <lineage>
        <taxon>Eukaryota</taxon>
        <taxon>Metazoa</taxon>
        <taxon>Ecdysozoa</taxon>
        <taxon>Arthropoda</taxon>
        <taxon>Hexapoda</taxon>
        <taxon>Insecta</taxon>
        <taxon>Pterygota</taxon>
        <taxon>Neoptera</taxon>
        <taxon>Endopterygota</taxon>
        <taxon>Diptera</taxon>
        <taxon>Nematocera</taxon>
        <taxon>Sciaroidea</taxon>
        <taxon>Sciaridae</taxon>
        <taxon>Pseudolycoriella</taxon>
    </lineage>
</organism>
<evidence type="ECO:0000313" key="2">
    <source>
        <dbReference type="EMBL" id="KAJ6649404.1"/>
    </source>
</evidence>
<name>A0A9Q0S8I8_9DIPT</name>
<gene>
    <name evidence="2" type="ORF">Bhyg_04638</name>
</gene>
<feature type="compositionally biased region" description="Basic residues" evidence="1">
    <location>
        <begin position="349"/>
        <end position="360"/>
    </location>
</feature>
<proteinExistence type="predicted"/>
<feature type="compositionally biased region" description="Low complexity" evidence="1">
    <location>
        <begin position="403"/>
        <end position="422"/>
    </location>
</feature>
<dbReference type="AlphaFoldDB" id="A0A9Q0S8I8"/>
<feature type="region of interest" description="Disordered" evidence="1">
    <location>
        <begin position="342"/>
        <end position="422"/>
    </location>
</feature>
<protein>
    <submittedName>
        <fullName evidence="2">Uncharacterized protein</fullName>
    </submittedName>
</protein>